<dbReference type="GeneID" id="26900316"/>
<dbReference type="AlphaFoldDB" id="A0A0N0DZR7"/>
<feature type="region of interest" description="Disordered" evidence="1">
    <location>
        <begin position="147"/>
        <end position="332"/>
    </location>
</feature>
<proteinExistence type="predicted"/>
<evidence type="ECO:0000313" key="2">
    <source>
        <dbReference type="EMBL" id="KPA85611.1"/>
    </source>
</evidence>
<dbReference type="OMA" id="NCCADEV"/>
<feature type="compositionally biased region" description="Low complexity" evidence="1">
    <location>
        <begin position="279"/>
        <end position="302"/>
    </location>
</feature>
<accession>A0A0N0DZR7</accession>
<dbReference type="RefSeq" id="XP_015664050.1">
    <property type="nucleotide sequence ID" value="XM_015796042.1"/>
</dbReference>
<evidence type="ECO:0000256" key="1">
    <source>
        <dbReference type="SAM" id="MobiDB-lite"/>
    </source>
</evidence>
<dbReference type="Proteomes" id="UP000037923">
    <property type="component" value="Unassembled WGS sequence"/>
</dbReference>
<protein>
    <submittedName>
        <fullName evidence="2">Uncharacterized protein</fullName>
    </submittedName>
</protein>
<organism evidence="2 3">
    <name type="scientific">Leptomonas pyrrhocoris</name>
    <name type="common">Firebug parasite</name>
    <dbReference type="NCBI Taxonomy" id="157538"/>
    <lineage>
        <taxon>Eukaryota</taxon>
        <taxon>Discoba</taxon>
        <taxon>Euglenozoa</taxon>
        <taxon>Kinetoplastea</taxon>
        <taxon>Metakinetoplastina</taxon>
        <taxon>Trypanosomatida</taxon>
        <taxon>Trypanosomatidae</taxon>
        <taxon>Leishmaniinae</taxon>
        <taxon>Leptomonas</taxon>
    </lineage>
</organism>
<keyword evidence="3" id="KW-1185">Reference proteome</keyword>
<sequence length="361" mass="37696">MDSPHADIGEKHVECVLSLVGEKRSRAVSETSGEYKDGVGEAFPGAPNTTLKSRTESCAVEVAEVGAEETAVVVVPGAEAPMQLSPESDKDAVEVVEVSDLTSPEVSCNEVHAETETEMMLPHEEGILKGELSCATEAQTMTGHLTAAAAATAPEHEEGEESKGKQGSVDAQWRDHKTEKGGDDDGEHEWGATRTASINENGGEAPQIATAPLAAFDHAKMPADDATITPLTEAKAPLSPLANSCGNSGASQTASRTASQTAEFDKNDERDDDNDDEGATAAATAAPTFGAFEFIRRASTTTREAETNVSGASEAGTPSPPPPLTADTEDEMAALSTTHPRFTSAYKDDCVVRGAEEHMLV</sequence>
<dbReference type="VEuPathDB" id="TriTrypDB:LpyrH10_01_0180"/>
<feature type="region of interest" description="Disordered" evidence="1">
    <location>
        <begin position="29"/>
        <end position="51"/>
    </location>
</feature>
<evidence type="ECO:0000313" key="3">
    <source>
        <dbReference type="Proteomes" id="UP000037923"/>
    </source>
</evidence>
<reference evidence="2 3" key="1">
    <citation type="submission" date="2015-07" db="EMBL/GenBank/DDBJ databases">
        <title>High-quality genome of monoxenous trypanosomatid Leptomonas pyrrhocoris.</title>
        <authorList>
            <person name="Flegontov P."/>
            <person name="Butenko A."/>
            <person name="Firsov S."/>
            <person name="Vlcek C."/>
            <person name="Logacheva M.D."/>
            <person name="Field M."/>
            <person name="Filatov D."/>
            <person name="Flegontova O."/>
            <person name="Gerasimov E."/>
            <person name="Jackson A.P."/>
            <person name="Kelly S."/>
            <person name="Opperdoes F."/>
            <person name="O'Reilly A."/>
            <person name="Votypka J."/>
            <person name="Yurchenko V."/>
            <person name="Lukes J."/>
        </authorList>
    </citation>
    <scope>NUCLEOTIDE SEQUENCE [LARGE SCALE GENOMIC DNA]</scope>
    <source>
        <strain evidence="2">H10</strain>
    </source>
</reference>
<name>A0A0N0DZR7_LEPPY</name>
<dbReference type="EMBL" id="LGTL01000001">
    <property type="protein sequence ID" value="KPA85611.1"/>
    <property type="molecule type" value="Genomic_DNA"/>
</dbReference>
<feature type="compositionally biased region" description="Polar residues" evidence="1">
    <location>
        <begin position="241"/>
        <end position="261"/>
    </location>
</feature>
<feature type="compositionally biased region" description="Basic and acidic residues" evidence="1">
    <location>
        <begin position="29"/>
        <end position="39"/>
    </location>
</feature>
<comment type="caution">
    <text evidence="2">The sequence shown here is derived from an EMBL/GenBank/DDBJ whole genome shotgun (WGS) entry which is preliminary data.</text>
</comment>
<gene>
    <name evidence="2" type="ORF">ABB37_00018</name>
</gene>
<feature type="compositionally biased region" description="Basic and acidic residues" evidence="1">
    <location>
        <begin position="172"/>
        <end position="191"/>
    </location>
</feature>